<dbReference type="GO" id="GO:0004843">
    <property type="term" value="F:cysteine-type deubiquitinase activity"/>
    <property type="evidence" value="ECO:0007669"/>
    <property type="project" value="UniProtKB-EC"/>
</dbReference>
<keyword evidence="10" id="KW-1185">Reference proteome</keyword>
<keyword evidence="5" id="KW-0378">Hydrolase</keyword>
<evidence type="ECO:0000256" key="6">
    <source>
        <dbReference type="PROSITE-ProRule" id="PRU00331"/>
    </source>
</evidence>
<feature type="region of interest" description="Disordered" evidence="7">
    <location>
        <begin position="54"/>
        <end position="86"/>
    </location>
</feature>
<reference evidence="9" key="2">
    <citation type="submission" date="2025-09" db="UniProtKB">
        <authorList>
            <consortium name="Ensembl"/>
        </authorList>
    </citation>
    <scope>IDENTIFICATION</scope>
</reference>
<dbReference type="Ensembl" id="ENSPSMT00000009425.1">
    <property type="protein sequence ID" value="ENSPSMP00000007995.1"/>
    <property type="gene ID" value="ENSPSMG00000005922.1"/>
</dbReference>
<keyword evidence="4" id="KW-0833">Ubl conjugation pathway</keyword>
<protein>
    <recommendedName>
        <fullName evidence="2">ubiquitinyl hydrolase 1</fullName>
        <ecNumber evidence="2">3.4.19.12</ecNumber>
    </recommendedName>
</protein>
<keyword evidence="3" id="KW-0645">Protease</keyword>
<feature type="domain" description="Josephin" evidence="8">
    <location>
        <begin position="12"/>
        <end position="86"/>
    </location>
</feature>
<evidence type="ECO:0000256" key="5">
    <source>
        <dbReference type="ARBA" id="ARBA00022801"/>
    </source>
</evidence>
<proteinExistence type="predicted"/>
<evidence type="ECO:0000256" key="2">
    <source>
        <dbReference type="ARBA" id="ARBA00012759"/>
    </source>
</evidence>
<evidence type="ECO:0000256" key="1">
    <source>
        <dbReference type="ARBA" id="ARBA00000707"/>
    </source>
</evidence>
<reference evidence="9" key="1">
    <citation type="submission" date="2025-08" db="UniProtKB">
        <authorList>
            <consortium name="Ensembl"/>
        </authorList>
    </citation>
    <scope>IDENTIFICATION</scope>
</reference>
<dbReference type="AlphaFoldDB" id="A0A8C8YRV9"/>
<evidence type="ECO:0000259" key="8">
    <source>
        <dbReference type="PROSITE" id="PS50957"/>
    </source>
</evidence>
<accession>A0A8C8YRV9</accession>
<dbReference type="PROSITE" id="PS50957">
    <property type="entry name" value="JOSEPHIN"/>
    <property type="match status" value="1"/>
</dbReference>
<sequence>PSSAPEGMEGSPLRLYQEKERRELCARHALHNVFQDSNAFTRKHFTRFCRGSCLSKGSPGSAPRGGRGLRQPLLQTQDARVDWRRE</sequence>
<dbReference type="InterPro" id="IPR006155">
    <property type="entry name" value="Josephin"/>
</dbReference>
<evidence type="ECO:0000313" key="9">
    <source>
        <dbReference type="Ensembl" id="ENSPSMP00000007995.1"/>
    </source>
</evidence>
<dbReference type="GO" id="GO:0006508">
    <property type="term" value="P:proteolysis"/>
    <property type="evidence" value="ECO:0007669"/>
    <property type="project" value="UniProtKB-KW"/>
</dbReference>
<organism evidence="9 10">
    <name type="scientific">Prolemur simus</name>
    <name type="common">Greater bamboo lemur</name>
    <name type="synonym">Hapalemur simus</name>
    <dbReference type="NCBI Taxonomy" id="1328070"/>
    <lineage>
        <taxon>Eukaryota</taxon>
        <taxon>Metazoa</taxon>
        <taxon>Chordata</taxon>
        <taxon>Craniata</taxon>
        <taxon>Vertebrata</taxon>
        <taxon>Euteleostomi</taxon>
        <taxon>Mammalia</taxon>
        <taxon>Eutheria</taxon>
        <taxon>Euarchontoglires</taxon>
        <taxon>Primates</taxon>
        <taxon>Strepsirrhini</taxon>
        <taxon>Lemuriformes</taxon>
        <taxon>Lemuridae</taxon>
        <taxon>Prolemur</taxon>
    </lineage>
</organism>
<comment type="caution">
    <text evidence="6">Lacks conserved residue(s) required for the propagation of feature annotation.</text>
</comment>
<evidence type="ECO:0000256" key="3">
    <source>
        <dbReference type="ARBA" id="ARBA00022670"/>
    </source>
</evidence>
<comment type="catalytic activity">
    <reaction evidence="1">
        <text>Thiol-dependent hydrolysis of ester, thioester, amide, peptide and isopeptide bonds formed by the C-terminal Gly of ubiquitin (a 76-residue protein attached to proteins as an intracellular targeting signal).</text>
        <dbReference type="EC" id="3.4.19.12"/>
    </reaction>
</comment>
<name>A0A8C8YRV9_PROSS</name>
<dbReference type="EC" id="3.4.19.12" evidence="2"/>
<evidence type="ECO:0000256" key="4">
    <source>
        <dbReference type="ARBA" id="ARBA00022786"/>
    </source>
</evidence>
<dbReference type="Proteomes" id="UP000694414">
    <property type="component" value="Unplaced"/>
</dbReference>
<evidence type="ECO:0000313" key="10">
    <source>
        <dbReference type="Proteomes" id="UP000694414"/>
    </source>
</evidence>
<dbReference type="GO" id="GO:0016579">
    <property type="term" value="P:protein deubiquitination"/>
    <property type="evidence" value="ECO:0007669"/>
    <property type="project" value="InterPro"/>
</dbReference>
<evidence type="ECO:0000256" key="7">
    <source>
        <dbReference type="SAM" id="MobiDB-lite"/>
    </source>
</evidence>